<keyword evidence="9" id="KW-1185">Reference proteome</keyword>
<keyword evidence="2" id="KW-1003">Cell membrane</keyword>
<keyword evidence="4 6" id="KW-1133">Transmembrane helix</keyword>
<evidence type="ECO:0000256" key="6">
    <source>
        <dbReference type="SAM" id="Phobius"/>
    </source>
</evidence>
<evidence type="ECO:0000259" key="7">
    <source>
        <dbReference type="Pfam" id="PF12823"/>
    </source>
</evidence>
<comment type="caution">
    <text evidence="8">The sequence shown here is derived from an EMBL/GenBank/DDBJ whole genome shotgun (WGS) entry which is preliminary data.</text>
</comment>
<feature type="transmembrane region" description="Helical" evidence="6">
    <location>
        <begin position="49"/>
        <end position="67"/>
    </location>
</feature>
<feature type="transmembrane region" description="Helical" evidence="6">
    <location>
        <begin position="79"/>
        <end position="101"/>
    </location>
</feature>
<keyword evidence="3 6" id="KW-0812">Transmembrane</keyword>
<dbReference type="GO" id="GO:0005886">
    <property type="term" value="C:plasma membrane"/>
    <property type="evidence" value="ECO:0007669"/>
    <property type="project" value="UniProtKB-SubCell"/>
</dbReference>
<feature type="transmembrane region" description="Helical" evidence="6">
    <location>
        <begin position="20"/>
        <end position="42"/>
    </location>
</feature>
<name>A0A840IJJ9_9ACTN</name>
<evidence type="ECO:0000313" key="9">
    <source>
        <dbReference type="Proteomes" id="UP000585272"/>
    </source>
</evidence>
<evidence type="ECO:0000313" key="8">
    <source>
        <dbReference type="EMBL" id="MBB4664936.1"/>
    </source>
</evidence>
<protein>
    <recommendedName>
        <fullName evidence="7">DUF3817 domain-containing protein</fullName>
    </recommendedName>
</protein>
<proteinExistence type="predicted"/>
<reference evidence="8 9" key="1">
    <citation type="submission" date="2020-08" db="EMBL/GenBank/DDBJ databases">
        <title>Genomic Encyclopedia of Archaeal and Bacterial Type Strains, Phase II (KMG-II): from individual species to whole genera.</title>
        <authorList>
            <person name="Goeker M."/>
        </authorList>
    </citation>
    <scope>NUCLEOTIDE SEQUENCE [LARGE SCALE GENOMIC DNA]</scope>
    <source>
        <strain evidence="8 9">DSM 23288</strain>
    </source>
</reference>
<evidence type="ECO:0000256" key="3">
    <source>
        <dbReference type="ARBA" id="ARBA00022692"/>
    </source>
</evidence>
<dbReference type="RefSeq" id="WP_183345403.1">
    <property type="nucleotide sequence ID" value="NZ_JACHNU010000009.1"/>
</dbReference>
<keyword evidence="5 6" id="KW-0472">Membrane</keyword>
<dbReference type="InterPro" id="IPR023845">
    <property type="entry name" value="DUF3817_TM"/>
</dbReference>
<dbReference type="Proteomes" id="UP000585272">
    <property type="component" value="Unassembled WGS sequence"/>
</dbReference>
<comment type="subcellular location">
    <subcellularLocation>
        <location evidence="1">Cell membrane</location>
        <topology evidence="1">Multi-pass membrane protein</topology>
    </subcellularLocation>
</comment>
<evidence type="ECO:0000256" key="1">
    <source>
        <dbReference type="ARBA" id="ARBA00004651"/>
    </source>
</evidence>
<evidence type="ECO:0000256" key="2">
    <source>
        <dbReference type="ARBA" id="ARBA00022475"/>
    </source>
</evidence>
<evidence type="ECO:0000256" key="4">
    <source>
        <dbReference type="ARBA" id="ARBA00022989"/>
    </source>
</evidence>
<gene>
    <name evidence="8" type="ORF">BDZ31_004554</name>
</gene>
<evidence type="ECO:0000256" key="5">
    <source>
        <dbReference type="ARBA" id="ARBA00023136"/>
    </source>
</evidence>
<sequence>MPPASPTSTAPSVESTKKLLNVVLVVGIADLILFLVLIWVAFIDRSDSAVSAIGPIHGIGFVVLLGLTAKGAVDGRWGWWFPGITLITTGPPGSIIGDLILRKQLAEREAADKTADATLGG</sequence>
<dbReference type="Pfam" id="PF12823">
    <property type="entry name" value="DUF3817"/>
    <property type="match status" value="1"/>
</dbReference>
<organism evidence="8 9">
    <name type="scientific">Conexibacter arvalis</name>
    <dbReference type="NCBI Taxonomy" id="912552"/>
    <lineage>
        <taxon>Bacteria</taxon>
        <taxon>Bacillati</taxon>
        <taxon>Actinomycetota</taxon>
        <taxon>Thermoleophilia</taxon>
        <taxon>Solirubrobacterales</taxon>
        <taxon>Conexibacteraceae</taxon>
        <taxon>Conexibacter</taxon>
    </lineage>
</organism>
<accession>A0A840IJJ9</accession>
<dbReference type="EMBL" id="JACHNU010000009">
    <property type="protein sequence ID" value="MBB4664936.1"/>
    <property type="molecule type" value="Genomic_DNA"/>
</dbReference>
<dbReference type="AlphaFoldDB" id="A0A840IJJ9"/>
<feature type="domain" description="DUF3817" evidence="7">
    <location>
        <begin position="24"/>
        <end position="92"/>
    </location>
</feature>